<feature type="transmembrane region" description="Helical" evidence="9">
    <location>
        <begin position="275"/>
        <end position="293"/>
    </location>
</feature>
<protein>
    <submittedName>
        <fullName evidence="12">Transporter, CPA2 family</fullName>
    </submittedName>
</protein>
<dbReference type="GO" id="GO:0015297">
    <property type="term" value="F:antiporter activity"/>
    <property type="evidence" value="ECO:0007669"/>
    <property type="project" value="UniProtKB-KW"/>
</dbReference>
<feature type="transmembrane region" description="Helical" evidence="9">
    <location>
        <begin position="246"/>
        <end position="263"/>
    </location>
</feature>
<feature type="transmembrane region" description="Helical" evidence="9">
    <location>
        <begin position="305"/>
        <end position="326"/>
    </location>
</feature>
<dbReference type="STRING" id="292563.Cyast_1829"/>
<dbReference type="Gene3D" id="3.40.50.12370">
    <property type="match status" value="1"/>
</dbReference>
<keyword evidence="13" id="KW-1185">Reference proteome</keyword>
<feature type="transmembrane region" description="Helical" evidence="9">
    <location>
        <begin position="367"/>
        <end position="386"/>
    </location>
</feature>
<evidence type="ECO:0000256" key="1">
    <source>
        <dbReference type="ARBA" id="ARBA00004141"/>
    </source>
</evidence>
<feature type="transmembrane region" description="Helical" evidence="9">
    <location>
        <begin position="224"/>
        <end position="240"/>
    </location>
</feature>
<evidence type="ECO:0000256" key="2">
    <source>
        <dbReference type="ARBA" id="ARBA00005551"/>
    </source>
</evidence>
<feature type="transmembrane region" description="Helical" evidence="9">
    <location>
        <begin position="18"/>
        <end position="35"/>
    </location>
</feature>
<dbReference type="eggNOG" id="COG0475">
    <property type="taxonomic scope" value="Bacteria"/>
</dbReference>
<evidence type="ECO:0000256" key="5">
    <source>
        <dbReference type="ARBA" id="ARBA00022692"/>
    </source>
</evidence>
<keyword evidence="5 9" id="KW-0812">Transmembrane</keyword>
<keyword evidence="7" id="KW-0406">Ion transport</keyword>
<feature type="transmembrane region" description="Helical" evidence="9">
    <location>
        <begin position="338"/>
        <end position="361"/>
    </location>
</feature>
<keyword evidence="3" id="KW-0813">Transport</keyword>
<keyword evidence="4" id="KW-0050">Antiport</keyword>
<dbReference type="PANTHER" id="PTHR43562:SF4">
    <property type="entry name" value="NA(+)_H(+) ANTIPORTER NHAS5"/>
    <property type="match status" value="1"/>
</dbReference>
<gene>
    <name evidence="12" type="ordered locus">Cyast_1829</name>
</gene>
<evidence type="ECO:0000259" key="11">
    <source>
        <dbReference type="Pfam" id="PF00999"/>
    </source>
</evidence>
<dbReference type="Pfam" id="PF00582">
    <property type="entry name" value="Usp"/>
    <property type="match status" value="1"/>
</dbReference>
<dbReference type="InterPro" id="IPR006016">
    <property type="entry name" value="UspA"/>
</dbReference>
<dbReference type="Proteomes" id="UP000010483">
    <property type="component" value="Chromosome"/>
</dbReference>
<dbReference type="SUPFAM" id="SSF52402">
    <property type="entry name" value="Adenine nucleotide alpha hydrolases-like"/>
    <property type="match status" value="1"/>
</dbReference>
<evidence type="ECO:0000313" key="13">
    <source>
        <dbReference type="Proteomes" id="UP000010483"/>
    </source>
</evidence>
<keyword evidence="6 9" id="KW-1133">Transmembrane helix</keyword>
<organism evidence="12 13">
    <name type="scientific">Cyanobacterium stanieri (strain ATCC 29140 / PCC 7202)</name>
    <dbReference type="NCBI Taxonomy" id="292563"/>
    <lineage>
        <taxon>Bacteria</taxon>
        <taxon>Bacillati</taxon>
        <taxon>Cyanobacteriota</taxon>
        <taxon>Cyanophyceae</taxon>
        <taxon>Oscillatoriophycideae</taxon>
        <taxon>Chroococcales</taxon>
        <taxon>Geminocystaceae</taxon>
        <taxon>Cyanobacterium</taxon>
    </lineage>
</organism>
<dbReference type="Pfam" id="PF00999">
    <property type="entry name" value="Na_H_Exchanger"/>
    <property type="match status" value="1"/>
</dbReference>
<dbReference type="AlphaFoldDB" id="K9YN04"/>
<dbReference type="InterPro" id="IPR038770">
    <property type="entry name" value="Na+/solute_symporter_sf"/>
</dbReference>
<dbReference type="EMBL" id="CP003940">
    <property type="protein sequence ID" value="AFZ47785.1"/>
    <property type="molecule type" value="Genomic_DNA"/>
</dbReference>
<evidence type="ECO:0000256" key="6">
    <source>
        <dbReference type="ARBA" id="ARBA00022989"/>
    </source>
</evidence>
<reference evidence="13" key="1">
    <citation type="journal article" date="2013" name="Proc. Natl. Acad. Sci. U.S.A.">
        <title>Improving the coverage of the cyanobacterial phylum using diversity-driven genome sequencing.</title>
        <authorList>
            <person name="Shih P.M."/>
            <person name="Wu D."/>
            <person name="Latifi A."/>
            <person name="Axen S.D."/>
            <person name="Fewer D.P."/>
            <person name="Talla E."/>
            <person name="Calteau A."/>
            <person name="Cai F."/>
            <person name="Tandeau de Marsac N."/>
            <person name="Rippka R."/>
            <person name="Herdman M."/>
            <person name="Sivonen K."/>
            <person name="Coursin T."/>
            <person name="Laurent T."/>
            <person name="Goodwin L."/>
            <person name="Nolan M."/>
            <person name="Davenport K.W."/>
            <person name="Han C.S."/>
            <person name="Rubin E.M."/>
            <person name="Eisen J.A."/>
            <person name="Woyke T."/>
            <person name="Gugger M."/>
            <person name="Kerfeld C.A."/>
        </authorList>
    </citation>
    <scope>NUCLEOTIDE SEQUENCE [LARGE SCALE GENOMIC DNA]</scope>
    <source>
        <strain evidence="13">ATCC 29140 / PCC 7202</strain>
    </source>
</reference>
<dbReference type="KEGG" id="csn:Cyast_1829"/>
<evidence type="ECO:0000256" key="7">
    <source>
        <dbReference type="ARBA" id="ARBA00023065"/>
    </source>
</evidence>
<dbReference type="Gene3D" id="1.20.1530.20">
    <property type="match status" value="1"/>
</dbReference>
<dbReference type="GO" id="GO:1902600">
    <property type="term" value="P:proton transmembrane transport"/>
    <property type="evidence" value="ECO:0007669"/>
    <property type="project" value="InterPro"/>
</dbReference>
<comment type="subcellular location">
    <subcellularLocation>
        <location evidence="1">Membrane</location>
        <topology evidence="1">Multi-pass membrane protein</topology>
    </subcellularLocation>
</comment>
<evidence type="ECO:0000256" key="9">
    <source>
        <dbReference type="SAM" id="Phobius"/>
    </source>
</evidence>
<keyword evidence="8 9" id="KW-0472">Membrane</keyword>
<proteinExistence type="inferred from homology"/>
<feature type="transmembrane region" description="Helical" evidence="9">
    <location>
        <begin position="67"/>
        <end position="88"/>
    </location>
</feature>
<dbReference type="BioCyc" id="CSTA292563:G1353-1838-MONOMER"/>
<feature type="transmembrane region" description="Helical" evidence="9">
    <location>
        <begin position="126"/>
        <end position="146"/>
    </location>
</feature>
<comment type="similarity">
    <text evidence="2">Belongs to the monovalent cation:proton antiporter 2 (CPA2) transporter (TC 2.A.37) family.</text>
</comment>
<dbReference type="PATRIC" id="fig|292563.3.peg.1911"/>
<dbReference type="eggNOG" id="COG0589">
    <property type="taxonomic scope" value="Bacteria"/>
</dbReference>
<evidence type="ECO:0000256" key="4">
    <source>
        <dbReference type="ARBA" id="ARBA00022449"/>
    </source>
</evidence>
<dbReference type="GO" id="GO:0016020">
    <property type="term" value="C:membrane"/>
    <property type="evidence" value="ECO:0007669"/>
    <property type="project" value="UniProtKB-SubCell"/>
</dbReference>
<dbReference type="HOGENOM" id="CLU_017738_0_0_3"/>
<evidence type="ECO:0000259" key="10">
    <source>
        <dbReference type="Pfam" id="PF00582"/>
    </source>
</evidence>
<feature type="transmembrane region" description="Helical" evidence="9">
    <location>
        <begin position="189"/>
        <end position="212"/>
    </location>
</feature>
<dbReference type="InterPro" id="IPR006153">
    <property type="entry name" value="Cation/H_exchanger_TM"/>
</dbReference>
<feature type="domain" description="Cation/H+ exchanger transmembrane" evidence="11">
    <location>
        <begin position="26"/>
        <end position="386"/>
    </location>
</feature>
<evidence type="ECO:0000256" key="3">
    <source>
        <dbReference type="ARBA" id="ARBA00022448"/>
    </source>
</evidence>
<evidence type="ECO:0000256" key="8">
    <source>
        <dbReference type="ARBA" id="ARBA00023136"/>
    </source>
</evidence>
<sequence>MIQYPFFAFLPGPIEDPVAIFLVMMAVLLIAPLVFEKIKLPGIVGLIIAGVFIGEHGLGILERDNTIELFSTVGLLFLMFMAGLETSLDDLKLNGKKATIFGLGTFIVPMIIGTLCFTVLGYNILASVLVASCFASHTLLALPIAIKQGIMRTPVVTIILGGTLIVNILALLVLAVVVKADQGELTAGFWLFLIPSLTVYTFATLFGLPIVGRWFFKKFGRDEGAEFTFVIATLFVVSYVARLIEIEPIIGAFLAGIGIRPLIPPLSPLMNRIQFIGNTLFVPLFLISVGMLVNPATLIEEPRSIVVSAVMIVAAIVGKFIPAWVIGKYFKFRLPSIMVMFGLSVAQAASTLAAITVAYEIDLVDEFTVNGTIAMILVTSVVSPWVTERYGGELKQVQQKALDGEDTSGESFEEEEEEKAKAYRVLVPVANPNTEDNLLNLALLLVNATKGTLLPLNILVDQGDPISEDTKENQGNLLATAEMIAHATSTPVETIARIDSSIDEGIIHVAQERNANLVICGWKGFSTYRENLFGSIIDNLVNYSPVTVLITRFTKPIKNTQRVILAIADNQHNMAGFPEVLNITKALSSQLQSEFFIIHVLSGKPSPMVNKDLAELPVQQMRGNFTKRVLSEVKTGDLLVLVNPIDNHLIGRSALGTVPQAIARSNEQISLMIVNIR</sequence>
<feature type="transmembrane region" description="Helical" evidence="9">
    <location>
        <begin position="100"/>
        <end position="120"/>
    </location>
</feature>
<evidence type="ECO:0000313" key="12">
    <source>
        <dbReference type="EMBL" id="AFZ47785.1"/>
    </source>
</evidence>
<accession>K9YN04</accession>
<dbReference type="PANTHER" id="PTHR43562">
    <property type="entry name" value="NAPA-TYPE SODIUM/HYDROGEN ANTIPORTER"/>
    <property type="match status" value="1"/>
</dbReference>
<name>K9YN04_CYASC</name>
<feature type="transmembrane region" description="Helical" evidence="9">
    <location>
        <begin position="158"/>
        <end position="177"/>
    </location>
</feature>
<feature type="domain" description="UspA" evidence="10">
    <location>
        <begin position="424"/>
        <end position="552"/>
    </location>
</feature>
<feature type="transmembrane region" description="Helical" evidence="9">
    <location>
        <begin position="42"/>
        <end position="61"/>
    </location>
</feature>